<dbReference type="PRINTS" id="PR00038">
    <property type="entry name" value="HTHLUXR"/>
</dbReference>
<reference evidence="8 9" key="1">
    <citation type="submission" date="2019-12" db="EMBL/GenBank/DDBJ databases">
        <title>Comparative genomics gives insights into the taxonomy of the Azoarcus-Aromatoleum group and reveals separate origins of nif in the plant-associated Azoarcus and non-plant-associated Aromatoleum sub-groups.</title>
        <authorList>
            <person name="Lafos M."/>
            <person name="Maluk M."/>
            <person name="Batista M."/>
            <person name="Junghare M."/>
            <person name="Carmona M."/>
            <person name="Faoro H."/>
            <person name="Cruz L.M."/>
            <person name="Battistoni F."/>
            <person name="De Souza E."/>
            <person name="Pedrosa F."/>
            <person name="Chen W.-M."/>
            <person name="Poole P.S."/>
            <person name="Dixon R.A."/>
            <person name="James E.K."/>
        </authorList>
    </citation>
    <scope>NUCLEOTIDE SEQUENCE [LARGE SCALE GENOMIC DNA]</scope>
    <source>
        <strain evidence="8 9">Td21</strain>
    </source>
</reference>
<sequence>MKPISVLVADDHTLVRAGIRSLLESFGGVEVVAEASDGREAIALLRTHNPDLILMDIAMRGLNGLEATARIRKSHPKIRIIMLSMHASEEYVLQALRSGAAGYLLKDSATLELELALKAVMNGETYLSPPISKQVVESYMNRVGDEQGTAVQLTPRQREILQLIVEGFSTKDIAARLHLSTKTVETHRTKLMERLDIHDIPGLVRYAIRVGIATADK</sequence>
<evidence type="ECO:0000313" key="8">
    <source>
        <dbReference type="EMBL" id="NMG45126.1"/>
    </source>
</evidence>
<keyword evidence="4" id="KW-0804">Transcription</keyword>
<comment type="caution">
    <text evidence="8">The sequence shown here is derived from an EMBL/GenBank/DDBJ whole genome shotgun (WGS) entry which is preliminary data.</text>
</comment>
<dbReference type="Pfam" id="PF00196">
    <property type="entry name" value="GerE"/>
    <property type="match status" value="1"/>
</dbReference>
<evidence type="ECO:0000256" key="4">
    <source>
        <dbReference type="ARBA" id="ARBA00023163"/>
    </source>
</evidence>
<organism evidence="8 9">
    <name type="scientific">Aromatoleum toluvorans</name>
    <dbReference type="NCBI Taxonomy" id="92002"/>
    <lineage>
        <taxon>Bacteria</taxon>
        <taxon>Pseudomonadati</taxon>
        <taxon>Pseudomonadota</taxon>
        <taxon>Betaproteobacteria</taxon>
        <taxon>Rhodocyclales</taxon>
        <taxon>Rhodocyclaceae</taxon>
        <taxon>Aromatoleum</taxon>
    </lineage>
</organism>
<keyword evidence="1 5" id="KW-0597">Phosphoprotein</keyword>
<keyword evidence="2" id="KW-0805">Transcription regulation</keyword>
<dbReference type="EMBL" id="WTVN01000025">
    <property type="protein sequence ID" value="NMG45126.1"/>
    <property type="molecule type" value="Genomic_DNA"/>
</dbReference>
<evidence type="ECO:0000256" key="3">
    <source>
        <dbReference type="ARBA" id="ARBA00023125"/>
    </source>
</evidence>
<dbReference type="Pfam" id="PF00072">
    <property type="entry name" value="Response_reg"/>
    <property type="match status" value="1"/>
</dbReference>
<dbReference type="RefSeq" id="WP_169256972.1">
    <property type="nucleotide sequence ID" value="NZ_WTVN01000025.1"/>
</dbReference>
<proteinExistence type="predicted"/>
<accession>A0ABX1Q446</accession>
<dbReference type="PANTHER" id="PTHR43214:SF41">
    <property type="entry name" value="NITRATE_NITRITE RESPONSE REGULATOR PROTEIN NARP"/>
    <property type="match status" value="1"/>
</dbReference>
<dbReference type="PROSITE" id="PS50043">
    <property type="entry name" value="HTH_LUXR_2"/>
    <property type="match status" value="1"/>
</dbReference>
<protein>
    <submittedName>
        <fullName evidence="8">Response regulator</fullName>
    </submittedName>
</protein>
<dbReference type="SUPFAM" id="SSF46894">
    <property type="entry name" value="C-terminal effector domain of the bipartite response regulators"/>
    <property type="match status" value="1"/>
</dbReference>
<dbReference type="InterPro" id="IPR000792">
    <property type="entry name" value="Tscrpt_reg_LuxR_C"/>
</dbReference>
<dbReference type="SUPFAM" id="SSF52172">
    <property type="entry name" value="CheY-like"/>
    <property type="match status" value="1"/>
</dbReference>
<dbReference type="SMART" id="SM00448">
    <property type="entry name" value="REC"/>
    <property type="match status" value="1"/>
</dbReference>
<keyword evidence="9" id="KW-1185">Reference proteome</keyword>
<keyword evidence="3" id="KW-0238">DNA-binding</keyword>
<dbReference type="PROSITE" id="PS50110">
    <property type="entry name" value="RESPONSE_REGULATORY"/>
    <property type="match status" value="1"/>
</dbReference>
<evidence type="ECO:0000259" key="6">
    <source>
        <dbReference type="PROSITE" id="PS50043"/>
    </source>
</evidence>
<dbReference type="SMART" id="SM00421">
    <property type="entry name" value="HTH_LUXR"/>
    <property type="match status" value="1"/>
</dbReference>
<dbReference type="CDD" id="cd06170">
    <property type="entry name" value="LuxR_C_like"/>
    <property type="match status" value="1"/>
</dbReference>
<evidence type="ECO:0000256" key="2">
    <source>
        <dbReference type="ARBA" id="ARBA00023015"/>
    </source>
</evidence>
<dbReference type="InterPro" id="IPR039420">
    <property type="entry name" value="WalR-like"/>
</dbReference>
<name>A0ABX1Q446_9RHOO</name>
<dbReference type="CDD" id="cd17535">
    <property type="entry name" value="REC_NarL-like"/>
    <property type="match status" value="1"/>
</dbReference>
<feature type="domain" description="Response regulatory" evidence="7">
    <location>
        <begin position="5"/>
        <end position="121"/>
    </location>
</feature>
<dbReference type="InterPro" id="IPR011006">
    <property type="entry name" value="CheY-like_superfamily"/>
</dbReference>
<evidence type="ECO:0000256" key="1">
    <source>
        <dbReference type="ARBA" id="ARBA00022553"/>
    </source>
</evidence>
<gene>
    <name evidence="8" type="ORF">GPA22_15465</name>
</gene>
<feature type="domain" description="HTH luxR-type" evidence="6">
    <location>
        <begin position="146"/>
        <end position="211"/>
    </location>
</feature>
<evidence type="ECO:0000313" key="9">
    <source>
        <dbReference type="Proteomes" id="UP000623795"/>
    </source>
</evidence>
<evidence type="ECO:0000256" key="5">
    <source>
        <dbReference type="PROSITE-ProRule" id="PRU00169"/>
    </source>
</evidence>
<dbReference type="Proteomes" id="UP000623795">
    <property type="component" value="Unassembled WGS sequence"/>
</dbReference>
<dbReference type="PANTHER" id="PTHR43214">
    <property type="entry name" value="TWO-COMPONENT RESPONSE REGULATOR"/>
    <property type="match status" value="1"/>
</dbReference>
<feature type="modified residue" description="4-aspartylphosphate" evidence="5">
    <location>
        <position position="56"/>
    </location>
</feature>
<dbReference type="InterPro" id="IPR058245">
    <property type="entry name" value="NreC/VraR/RcsB-like_REC"/>
</dbReference>
<dbReference type="InterPro" id="IPR001789">
    <property type="entry name" value="Sig_transdc_resp-reg_receiver"/>
</dbReference>
<evidence type="ECO:0000259" key="7">
    <source>
        <dbReference type="PROSITE" id="PS50110"/>
    </source>
</evidence>
<dbReference type="Gene3D" id="3.40.50.2300">
    <property type="match status" value="1"/>
</dbReference>
<dbReference type="InterPro" id="IPR016032">
    <property type="entry name" value="Sig_transdc_resp-reg_C-effctor"/>
</dbReference>